<dbReference type="Proteomes" id="UP001363151">
    <property type="component" value="Unassembled WGS sequence"/>
</dbReference>
<evidence type="ECO:0000313" key="2">
    <source>
        <dbReference type="EMBL" id="KAK7238608.1"/>
    </source>
</evidence>
<evidence type="ECO:0000259" key="1">
    <source>
        <dbReference type="SMART" id="SM01026"/>
    </source>
</evidence>
<dbReference type="PANTHER" id="PTHR44662:SF1">
    <property type="entry name" value="WD REPEAT-CONTAINING PROTEIN 81"/>
    <property type="match status" value="1"/>
</dbReference>
<dbReference type="EMBL" id="JBBJCI010000229">
    <property type="protein sequence ID" value="KAK7238608.1"/>
    <property type="molecule type" value="Genomic_DNA"/>
</dbReference>
<name>A0ABR1FTW3_AURAN</name>
<keyword evidence="3" id="KW-1185">Reference proteome</keyword>
<dbReference type="InterPro" id="IPR052651">
    <property type="entry name" value="WDR81"/>
</dbReference>
<proteinExistence type="predicted"/>
<dbReference type="PANTHER" id="PTHR44662">
    <property type="entry name" value="WD REPEAT-CONTAINING PROTEIN 81"/>
    <property type="match status" value="1"/>
</dbReference>
<dbReference type="SUPFAM" id="SSF81837">
    <property type="entry name" value="BEACH domain"/>
    <property type="match status" value="1"/>
</dbReference>
<organism evidence="2 3">
    <name type="scientific">Aureococcus anophagefferens</name>
    <name type="common">Harmful bloom alga</name>
    <dbReference type="NCBI Taxonomy" id="44056"/>
    <lineage>
        <taxon>Eukaryota</taxon>
        <taxon>Sar</taxon>
        <taxon>Stramenopiles</taxon>
        <taxon>Ochrophyta</taxon>
        <taxon>Pelagophyceae</taxon>
        <taxon>Pelagomonadales</taxon>
        <taxon>Pelagomonadaceae</taxon>
        <taxon>Aureococcus</taxon>
    </lineage>
</organism>
<feature type="domain" description="BEACH" evidence="1">
    <location>
        <begin position="212"/>
        <end position="357"/>
    </location>
</feature>
<evidence type="ECO:0000313" key="3">
    <source>
        <dbReference type="Proteomes" id="UP001363151"/>
    </source>
</evidence>
<gene>
    <name evidence="2" type="ORF">SO694_0002027</name>
</gene>
<protein>
    <recommendedName>
        <fullName evidence="1">BEACH domain-containing protein</fullName>
    </recommendedName>
</protein>
<dbReference type="InterPro" id="IPR036372">
    <property type="entry name" value="BEACH_dom_sf"/>
</dbReference>
<reference evidence="2 3" key="1">
    <citation type="submission" date="2024-03" db="EMBL/GenBank/DDBJ databases">
        <title>Aureococcus anophagefferens CCMP1851 and Kratosvirus quantuckense: Draft genome of a second virus-susceptible host strain in the model system.</title>
        <authorList>
            <person name="Chase E."/>
            <person name="Truchon A.R."/>
            <person name="Schepens W."/>
            <person name="Wilhelm S.W."/>
        </authorList>
    </citation>
    <scope>NUCLEOTIDE SEQUENCE [LARGE SCALE GENOMIC DNA]</scope>
    <source>
        <strain evidence="2 3">CCMP1851</strain>
    </source>
</reference>
<sequence length="390" mass="41729">MALSTLDAERDYAARLFGVHAIRVAAASADDDDGDALLLQCAFLEEPDEDEASNALLDHSEGGSGQLADDATLRVALVCVQEAPAAVARAGLERLYGADRLLARAPLAARRASGARRSGQSGGASLLPLLRFGAAAVARAVDLQLRFVAYQLLRCLMAAHGAGVAFGARRLAEPLCQRPALAPLARCAAAVAGEAAGDAPLCRPPLHRKPVVARWVDGSLSAVPRITKRGRRGRGNCLNNDHFVFPWVSDLKSRDGDDHWRDLSKTKFRLNKGDLMLDRTYGARLRVLPPGAPLESDAVSSNLHAWIDVTFGFWRSSAPRPPAQTRAFEGAARSLFDRVDHRAPGAAVLFAAPHPRRAVAPRAACDAAARAADREKRKRSAFLRLEPASS</sequence>
<accession>A0ABR1FTW3</accession>
<dbReference type="SMART" id="SM01026">
    <property type="entry name" value="Beach"/>
    <property type="match status" value="1"/>
</dbReference>
<dbReference type="InterPro" id="IPR000409">
    <property type="entry name" value="BEACH_dom"/>
</dbReference>
<comment type="caution">
    <text evidence="2">The sequence shown here is derived from an EMBL/GenBank/DDBJ whole genome shotgun (WGS) entry which is preliminary data.</text>
</comment>